<feature type="domain" description="Glycosyltransferase 2-like" evidence="2">
    <location>
        <begin position="561"/>
        <end position="673"/>
    </location>
</feature>
<name>A0ABQ6BP76_9NEIS</name>
<evidence type="ECO:0000259" key="2">
    <source>
        <dbReference type="Pfam" id="PF00535"/>
    </source>
</evidence>
<dbReference type="PANTHER" id="PTHR43179:SF7">
    <property type="entry name" value="RHAMNOSYLTRANSFERASE WBBL"/>
    <property type="match status" value="1"/>
</dbReference>
<comment type="caution">
    <text evidence="4">The sequence shown here is derived from an EMBL/GenBank/DDBJ whole genome shotgun (WGS) entry which is preliminary data.</text>
</comment>
<evidence type="ECO:0000259" key="3">
    <source>
        <dbReference type="Pfam" id="PF16261"/>
    </source>
</evidence>
<keyword evidence="5" id="KW-1185">Reference proteome</keyword>
<dbReference type="EMBL" id="BSOZ01000009">
    <property type="protein sequence ID" value="GLS03825.1"/>
    <property type="molecule type" value="Genomic_DNA"/>
</dbReference>
<dbReference type="SUPFAM" id="SSF53756">
    <property type="entry name" value="UDP-Glycosyltransferase/glycogen phosphorylase"/>
    <property type="match status" value="1"/>
</dbReference>
<gene>
    <name evidence="4" type="ORF">GCM10007860_09700</name>
</gene>
<dbReference type="InterPro" id="IPR011042">
    <property type="entry name" value="6-blade_b-propeller_TolB-like"/>
</dbReference>
<reference evidence="5" key="1">
    <citation type="journal article" date="2019" name="Int. J. Syst. Evol. Microbiol.">
        <title>The Global Catalogue of Microorganisms (GCM) 10K type strain sequencing project: providing services to taxonomists for standard genome sequencing and annotation.</title>
        <authorList>
            <consortium name="The Broad Institute Genomics Platform"/>
            <consortium name="The Broad Institute Genome Sequencing Center for Infectious Disease"/>
            <person name="Wu L."/>
            <person name="Ma J."/>
        </authorList>
    </citation>
    <scope>NUCLEOTIDE SEQUENCE [LARGE SCALE GENOMIC DNA]</scope>
    <source>
        <strain evidence="5">NBRC 104970</strain>
    </source>
</reference>
<dbReference type="Pfam" id="PF16261">
    <property type="entry name" value="DUF4915"/>
    <property type="match status" value="1"/>
</dbReference>
<dbReference type="Pfam" id="PF00535">
    <property type="entry name" value="Glycos_transf_2"/>
    <property type="match status" value="1"/>
</dbReference>
<keyword evidence="1" id="KW-0175">Coiled coil</keyword>
<feature type="domain" description="Conserved hypothetical protein CHP03032" evidence="3">
    <location>
        <begin position="72"/>
        <end position="226"/>
    </location>
</feature>
<sequence length="1209" mass="135981">MTSLFNNLLISSPNGGGLYLAQAGELVQLDGLDTTGFGISNGTLVRGYQPDFLSISQKDSVQFFSKSEAFDDIHDVLNANDNIYVVSTGANQILELNKKGELLRNWKFPGERDSWHINCLGIWKGRLVFSAFGEFFTHREYKGATLNSGFVQDLETGERLVEGLSQPHSLTIIENNLLLADSEKKRIVEYNSDGKFLRERTFDGYPRGICYSNGVIYVGLSCSRNAPDTEMANSMVIALDESNFQEIERLEVPRKEIYELAHLESSEELLKVVIASSIASSHFQRNMVDSNSEPALSLEDYKNMEARLSNMEEKENLLGLELDRATKELDTATAKAHSLQEELRQVSEEVNRNQELLAASQQARATLETTTHNLQEELHRVSEEVKKSQALLTASKQACALVEAAAAEKARGYEDKQAELEEKIASIINDKDWELRQLRAELAALYDSRSWRLMAPVRKVSEIIGLNKLRRSSIRPLIWRFARAGFHRIPGDVYLKCKMKNFAFRHFSWLLGRESIYHNWAGTNGENGANQSQLLLLPPLLKGAGKKAPFDFPLSENPTVSIVIPVYGKSDFTYNCLLSIYENRPNLSFEIVVVNDCSKDDTLEMLKTIGGLTVISNDTNLGFLRTANRGAKAAQGKYLLFLNNDTLVHPGWLDELVAVLESRPDIGLVGSQLIYANGLLQESGCLICQDGSSLPLGRLQSPLAPEFSYFREVDFCSGASILVRKEEFDIVGGFDEVYAPAYYEDPDLAFKLRAIEKKTFVQPLSKVTHFENVSYGEKAYGDLTSKNRNTFFSKWQSIFPSLLYPDVANYHENRRYPRQRVLYIDALVPVPDRGAGSVDAYYFMKFLVEAGYDVVFYGEHTPDFVEKYTPMIQRLGVECLYRPHIGIDKYLEQHGASFSFVLMARVYQAAAFQKLIEKFCTNAAYVFNTVDIHFLREGRQAEIEGSAMLRKQAEHTKKAELGFMEKANATIVISAEEKVLLESEYGQTRIHHIPLIREIYGSKRPYEDRKDIVFIGSAHLPNVDGVLYFHQEIFPLIKAKLPDINLIVIGEELRGALKGEPGYSALANDANVRLVGFVENLEDYFDHVRVMVAPLRYGSGVKGKIATSLSYGVPCVATKIGVEGMGLEHEINVLEAEGPEQFASELVRAYNDRPLWEALSRNGLDFMDREYSLEMGRSRLLSVMAAAMENHQTQLMNALDGENSLHITD</sequence>
<dbReference type="Pfam" id="PF13692">
    <property type="entry name" value="Glyco_trans_1_4"/>
    <property type="match status" value="1"/>
</dbReference>
<dbReference type="InterPro" id="IPR017481">
    <property type="entry name" value="CHP03032"/>
</dbReference>
<dbReference type="InterPro" id="IPR029044">
    <property type="entry name" value="Nucleotide-diphossugar_trans"/>
</dbReference>
<evidence type="ECO:0008006" key="6">
    <source>
        <dbReference type="Google" id="ProtNLM"/>
    </source>
</evidence>
<dbReference type="RefSeq" id="WP_083930246.1">
    <property type="nucleotide sequence ID" value="NZ_BSOZ01000009.1"/>
</dbReference>
<dbReference type="Gene3D" id="1.10.287.1490">
    <property type="match status" value="1"/>
</dbReference>
<protein>
    <recommendedName>
        <fullName evidence="6">Glycosyltransferase</fullName>
    </recommendedName>
</protein>
<dbReference type="CDD" id="cd04186">
    <property type="entry name" value="GT_2_like_c"/>
    <property type="match status" value="1"/>
</dbReference>
<dbReference type="Gene3D" id="3.90.550.10">
    <property type="entry name" value="Spore Coat Polysaccharide Biosynthesis Protein SpsA, Chain A"/>
    <property type="match status" value="1"/>
</dbReference>
<dbReference type="CDD" id="cd03801">
    <property type="entry name" value="GT4_PimA-like"/>
    <property type="match status" value="1"/>
</dbReference>
<dbReference type="Gene3D" id="3.40.50.2000">
    <property type="entry name" value="Glycogen Phosphorylase B"/>
    <property type="match status" value="1"/>
</dbReference>
<dbReference type="SUPFAM" id="SSF63825">
    <property type="entry name" value="YWTD domain"/>
    <property type="match status" value="1"/>
</dbReference>
<feature type="coiled-coil region" evidence="1">
    <location>
        <begin position="301"/>
        <end position="430"/>
    </location>
</feature>
<evidence type="ECO:0000256" key="1">
    <source>
        <dbReference type="SAM" id="Coils"/>
    </source>
</evidence>
<dbReference type="SUPFAM" id="SSF53448">
    <property type="entry name" value="Nucleotide-diphospho-sugar transferases"/>
    <property type="match status" value="1"/>
</dbReference>
<evidence type="ECO:0000313" key="5">
    <source>
        <dbReference type="Proteomes" id="UP001156836"/>
    </source>
</evidence>
<proteinExistence type="predicted"/>
<dbReference type="Gene3D" id="2.120.10.30">
    <property type="entry name" value="TolB, C-terminal domain"/>
    <property type="match status" value="1"/>
</dbReference>
<evidence type="ECO:0000313" key="4">
    <source>
        <dbReference type="EMBL" id="GLS03825.1"/>
    </source>
</evidence>
<dbReference type="PANTHER" id="PTHR43179">
    <property type="entry name" value="RHAMNOSYLTRANSFERASE WBBL"/>
    <property type="match status" value="1"/>
</dbReference>
<dbReference type="InterPro" id="IPR001173">
    <property type="entry name" value="Glyco_trans_2-like"/>
</dbReference>
<accession>A0ABQ6BP76</accession>
<organism evidence="4 5">
    <name type="scientific">Chitiniphilus shinanonensis</name>
    <dbReference type="NCBI Taxonomy" id="553088"/>
    <lineage>
        <taxon>Bacteria</taxon>
        <taxon>Pseudomonadati</taxon>
        <taxon>Pseudomonadota</taxon>
        <taxon>Betaproteobacteria</taxon>
        <taxon>Neisseriales</taxon>
        <taxon>Chitinibacteraceae</taxon>
        <taxon>Chitiniphilus</taxon>
    </lineage>
</organism>
<dbReference type="Proteomes" id="UP001156836">
    <property type="component" value="Unassembled WGS sequence"/>
</dbReference>